<keyword evidence="1" id="KW-0175">Coiled coil</keyword>
<evidence type="ECO:0000256" key="1">
    <source>
        <dbReference type="SAM" id="Coils"/>
    </source>
</evidence>
<evidence type="ECO:0000256" key="3">
    <source>
        <dbReference type="SAM" id="SignalP"/>
    </source>
</evidence>
<dbReference type="OrthoDB" id="5975812at2"/>
<dbReference type="EMBL" id="PIPZ01000001">
    <property type="protein sequence ID" value="RUO61060.1"/>
    <property type="molecule type" value="Genomic_DNA"/>
</dbReference>
<comment type="caution">
    <text evidence="4">The sequence shown here is derived from an EMBL/GenBank/DDBJ whole genome shotgun (WGS) entry which is preliminary data.</text>
</comment>
<feature type="chain" id="PRO_5019573984" evidence="3">
    <location>
        <begin position="24"/>
        <end position="142"/>
    </location>
</feature>
<reference evidence="5" key="1">
    <citation type="journal article" date="2018" name="Front. Microbiol.">
        <title>Genome-Based Analysis Reveals the Taxonomy and Diversity of the Family Idiomarinaceae.</title>
        <authorList>
            <person name="Liu Y."/>
            <person name="Lai Q."/>
            <person name="Shao Z."/>
        </authorList>
    </citation>
    <scope>NUCLEOTIDE SEQUENCE [LARGE SCALE GENOMIC DNA]</scope>
    <source>
        <strain evidence="5">PIM1</strain>
    </source>
</reference>
<keyword evidence="3" id="KW-0732">Signal</keyword>
<protein>
    <submittedName>
        <fullName evidence="4">Uncharacterized protein</fullName>
    </submittedName>
</protein>
<evidence type="ECO:0000313" key="4">
    <source>
        <dbReference type="EMBL" id="RUO61060.1"/>
    </source>
</evidence>
<dbReference type="Proteomes" id="UP000288127">
    <property type="component" value="Unassembled WGS sequence"/>
</dbReference>
<sequence length="142" mass="16181">MKLLSIASAIALSFAFAAAPVMAHDDGKKDHKHEEQERPDHYKGKPSENLVQALNNLREYNKLLNAELQGELTPQKMAEIHQLTYTLERALERIDHEVDEMKEVLEEVHLGSERMELDKVKKNGAKYLDSSNKLVEAGRAYK</sequence>
<name>A0A432YJE6_9GAMM</name>
<feature type="signal peptide" evidence="3">
    <location>
        <begin position="1"/>
        <end position="23"/>
    </location>
</feature>
<proteinExistence type="predicted"/>
<dbReference type="InterPro" id="IPR046634">
    <property type="entry name" value="DUF6746"/>
</dbReference>
<dbReference type="RefSeq" id="WP_126758693.1">
    <property type="nucleotide sequence ID" value="NZ_PIPZ01000001.1"/>
</dbReference>
<organism evidence="4 5">
    <name type="scientific">Pseudidiomarina marina</name>
    <dbReference type="NCBI Taxonomy" id="502366"/>
    <lineage>
        <taxon>Bacteria</taxon>
        <taxon>Pseudomonadati</taxon>
        <taxon>Pseudomonadota</taxon>
        <taxon>Gammaproteobacteria</taxon>
        <taxon>Alteromonadales</taxon>
        <taxon>Idiomarinaceae</taxon>
        <taxon>Pseudidiomarina</taxon>
    </lineage>
</organism>
<keyword evidence="5" id="KW-1185">Reference proteome</keyword>
<feature type="compositionally biased region" description="Basic and acidic residues" evidence="2">
    <location>
        <begin position="25"/>
        <end position="46"/>
    </location>
</feature>
<feature type="region of interest" description="Disordered" evidence="2">
    <location>
        <begin position="25"/>
        <end position="47"/>
    </location>
</feature>
<dbReference type="AlphaFoldDB" id="A0A432YJE6"/>
<evidence type="ECO:0000313" key="5">
    <source>
        <dbReference type="Proteomes" id="UP000288127"/>
    </source>
</evidence>
<dbReference type="Pfam" id="PF20531">
    <property type="entry name" value="DUF6746"/>
    <property type="match status" value="1"/>
</dbReference>
<gene>
    <name evidence="4" type="ORF">CWI76_01980</name>
</gene>
<feature type="coiled-coil region" evidence="1">
    <location>
        <begin position="47"/>
        <end position="107"/>
    </location>
</feature>
<evidence type="ECO:0000256" key="2">
    <source>
        <dbReference type="SAM" id="MobiDB-lite"/>
    </source>
</evidence>
<accession>A0A432YJE6</accession>